<organism evidence="2 3">
    <name type="scientific">Eleusine coracana subsp. coracana</name>
    <dbReference type="NCBI Taxonomy" id="191504"/>
    <lineage>
        <taxon>Eukaryota</taxon>
        <taxon>Viridiplantae</taxon>
        <taxon>Streptophyta</taxon>
        <taxon>Embryophyta</taxon>
        <taxon>Tracheophyta</taxon>
        <taxon>Spermatophyta</taxon>
        <taxon>Magnoliopsida</taxon>
        <taxon>Liliopsida</taxon>
        <taxon>Poales</taxon>
        <taxon>Poaceae</taxon>
        <taxon>PACMAD clade</taxon>
        <taxon>Chloridoideae</taxon>
        <taxon>Cynodonteae</taxon>
        <taxon>Eleusininae</taxon>
        <taxon>Eleusine</taxon>
    </lineage>
</organism>
<accession>A0AAV5CTF6</accession>
<dbReference type="Proteomes" id="UP001054889">
    <property type="component" value="Unassembled WGS sequence"/>
</dbReference>
<reference evidence="2" key="1">
    <citation type="journal article" date="2018" name="DNA Res.">
        <title>Multiple hybrid de novo genome assembly of finger millet, an orphan allotetraploid crop.</title>
        <authorList>
            <person name="Hatakeyama M."/>
            <person name="Aluri S."/>
            <person name="Balachadran M.T."/>
            <person name="Sivarajan S.R."/>
            <person name="Patrignani A."/>
            <person name="Gruter S."/>
            <person name="Poveda L."/>
            <person name="Shimizu-Inatsugi R."/>
            <person name="Baeten J."/>
            <person name="Francoijs K.J."/>
            <person name="Nataraja K.N."/>
            <person name="Reddy Y.A.N."/>
            <person name="Phadnis S."/>
            <person name="Ravikumar R.L."/>
            <person name="Schlapbach R."/>
            <person name="Sreeman S.M."/>
            <person name="Shimizu K.K."/>
        </authorList>
    </citation>
    <scope>NUCLEOTIDE SEQUENCE</scope>
</reference>
<proteinExistence type="predicted"/>
<dbReference type="PANTHER" id="PTHR36368:SF1">
    <property type="entry name" value="ATP-DEPENDENT CASEINOLYTIC PROTEASE_CROTONASE FAMILY PROTEIN"/>
    <property type="match status" value="1"/>
</dbReference>
<sequence length="380" mass="41621">MDDGVAVRKNSLRGQPENEVFDRQDLVPADENESIVKKPPKRKQSLRALFGFLDKHDETTESEFQVVLPVQRNALEPLPICNATGLLDANHGSQEGTINQGKVPVDCNGISSVDTQVNSPTDQEVEYSKLTDNYVSSSLADNRKCYPKDGTDSIEHGKILVDCEGISSVETQVSSPADQEHKYSKLPDICVSPTSADIQRCLSEDIENSKVAVYCDGISSVDTQVSSPVDQEAEHSKPVVPDLADIQSFFQENGIDSIAMAINSFATNPVKDQKKTVASDGFIAVKRKHKPPEECKRSKIPKYPTRGDKAALQENRNVPGGHKVLAQVHPRSPLADRSNFPEAAAAAPTAEFSGKWKCPSKGKPHVGPPMKQLRLDQWLR</sequence>
<evidence type="ECO:0000313" key="2">
    <source>
        <dbReference type="EMBL" id="GJN01904.1"/>
    </source>
</evidence>
<reference evidence="2" key="2">
    <citation type="submission" date="2021-12" db="EMBL/GenBank/DDBJ databases">
        <title>Resequencing data analysis of finger millet.</title>
        <authorList>
            <person name="Hatakeyama M."/>
            <person name="Aluri S."/>
            <person name="Balachadran M.T."/>
            <person name="Sivarajan S.R."/>
            <person name="Poveda L."/>
            <person name="Shimizu-Inatsugi R."/>
            <person name="Schlapbach R."/>
            <person name="Sreeman S.M."/>
            <person name="Shimizu K.K."/>
        </authorList>
    </citation>
    <scope>NUCLEOTIDE SEQUENCE</scope>
</reference>
<evidence type="ECO:0000256" key="1">
    <source>
        <dbReference type="SAM" id="MobiDB-lite"/>
    </source>
</evidence>
<dbReference type="AlphaFoldDB" id="A0AAV5CTF6"/>
<keyword evidence="3" id="KW-1185">Reference proteome</keyword>
<dbReference type="PANTHER" id="PTHR36368">
    <property type="entry name" value="ATP-DEPENDENT CASEINOLYTIC PROTEASE/CROTONASE FAMILY PROTEIN"/>
    <property type="match status" value="1"/>
</dbReference>
<name>A0AAV5CTF6_ELECO</name>
<evidence type="ECO:0000313" key="3">
    <source>
        <dbReference type="Proteomes" id="UP001054889"/>
    </source>
</evidence>
<feature type="region of interest" description="Disordered" evidence="1">
    <location>
        <begin position="351"/>
        <end position="380"/>
    </location>
</feature>
<gene>
    <name evidence="2" type="primary">ga19207</name>
    <name evidence="2" type="ORF">PR202_ga19207</name>
</gene>
<dbReference type="EMBL" id="BQKI01000009">
    <property type="protein sequence ID" value="GJN01904.1"/>
    <property type="molecule type" value="Genomic_DNA"/>
</dbReference>
<protein>
    <submittedName>
        <fullName evidence="2">Uncharacterized protein</fullName>
    </submittedName>
</protein>
<comment type="caution">
    <text evidence="2">The sequence shown here is derived from an EMBL/GenBank/DDBJ whole genome shotgun (WGS) entry which is preliminary data.</text>
</comment>